<dbReference type="InterPro" id="IPR010221">
    <property type="entry name" value="VCBS_dom"/>
</dbReference>
<protein>
    <submittedName>
        <fullName evidence="1">VCBS domain-containing protein</fullName>
    </submittedName>
</protein>
<keyword evidence="2" id="KW-1185">Reference proteome</keyword>
<dbReference type="EMBL" id="JAUFQC010000027">
    <property type="protein sequence ID" value="MDN3612157.1"/>
    <property type="molecule type" value="Genomic_DNA"/>
</dbReference>
<evidence type="ECO:0000313" key="1">
    <source>
        <dbReference type="EMBL" id="MDN3612157.1"/>
    </source>
</evidence>
<proteinExistence type="predicted"/>
<dbReference type="NCBIfam" id="TIGR01965">
    <property type="entry name" value="VCBS_repeat"/>
    <property type="match status" value="1"/>
</dbReference>
<sequence>MAEPFSPPLYQAFDGNEVSKVNPSLGQRTGRQYGGASADINRLNSSPILVDSGSLVEGLDKNEQTRFDPSSVEALGHELGTLVVDKQGRWSYSVYKIKMHYLVEGETKIERFGLNSTSGKQYCITLTLVGVKDGVIIDETATEITCK</sequence>
<dbReference type="RefSeq" id="WP_170882501.1">
    <property type="nucleotide sequence ID" value="NZ_JABEYA020000003.1"/>
</dbReference>
<comment type="caution">
    <text evidence="1">The sequence shown here is derived from an EMBL/GenBank/DDBJ whole genome shotgun (WGS) entry which is preliminary data.</text>
</comment>
<organism evidence="1 2">
    <name type="scientific">Vibrio ostreicida</name>
    <dbReference type="NCBI Taxonomy" id="526588"/>
    <lineage>
        <taxon>Bacteria</taxon>
        <taxon>Pseudomonadati</taxon>
        <taxon>Pseudomonadota</taxon>
        <taxon>Gammaproteobacteria</taxon>
        <taxon>Vibrionales</taxon>
        <taxon>Vibrionaceae</taxon>
        <taxon>Vibrio</taxon>
    </lineage>
</organism>
<evidence type="ECO:0000313" key="2">
    <source>
        <dbReference type="Proteomes" id="UP001238540"/>
    </source>
</evidence>
<gene>
    <name evidence="1" type="ORF">QWZ16_21415</name>
</gene>
<reference evidence="2" key="1">
    <citation type="journal article" date="2019" name="Int. J. Syst. Evol. Microbiol.">
        <title>The Global Catalogue of Microorganisms (GCM) 10K type strain sequencing project: providing services to taxonomists for standard genome sequencing and annotation.</title>
        <authorList>
            <consortium name="The Broad Institute Genomics Platform"/>
            <consortium name="The Broad Institute Genome Sequencing Center for Infectious Disease"/>
            <person name="Wu L."/>
            <person name="Ma J."/>
        </authorList>
    </citation>
    <scope>NUCLEOTIDE SEQUENCE [LARGE SCALE GENOMIC DNA]</scope>
    <source>
        <strain evidence="2">CECT 7398</strain>
    </source>
</reference>
<name>A0ABT8C1E4_9VIBR</name>
<accession>A0ABT8C1E4</accession>
<dbReference type="Proteomes" id="UP001238540">
    <property type="component" value="Unassembled WGS sequence"/>
</dbReference>